<name>A0A7Y8GGU6_9PSED</name>
<protein>
    <submittedName>
        <fullName evidence="1">Uncharacterized protein</fullName>
    </submittedName>
</protein>
<proteinExistence type="predicted"/>
<dbReference type="Proteomes" id="UP000561369">
    <property type="component" value="Unassembled WGS sequence"/>
</dbReference>
<evidence type="ECO:0000313" key="2">
    <source>
        <dbReference type="Proteomes" id="UP000561369"/>
    </source>
</evidence>
<comment type="caution">
    <text evidence="1">The sequence shown here is derived from an EMBL/GenBank/DDBJ whole genome shotgun (WGS) entry which is preliminary data.</text>
</comment>
<evidence type="ECO:0000313" key="1">
    <source>
        <dbReference type="EMBL" id="NWF10010.1"/>
    </source>
</evidence>
<dbReference type="AlphaFoldDB" id="A0A7Y8GGU6"/>
<dbReference type="EMBL" id="JACAQV010000021">
    <property type="protein sequence ID" value="NWF10010.1"/>
    <property type="molecule type" value="Genomic_DNA"/>
</dbReference>
<gene>
    <name evidence="1" type="ORF">HX810_20270</name>
</gene>
<accession>A0A7Y8GGU6</accession>
<sequence length="67" mass="7074">MSDTKPNALSVNAYYNAGAEGKRIIAVSSALELIAARATSANGLNLEAEFENLSKYADQIQAAISKQ</sequence>
<reference evidence="1 2" key="1">
    <citation type="submission" date="2020-04" db="EMBL/GenBank/DDBJ databases">
        <title>Molecular characterization of pseudomonads from Agaricus bisporus reveal novel blotch 2 pathogens in Western Europe.</title>
        <authorList>
            <person name="Taparia T."/>
            <person name="Krijger M."/>
            <person name="Haynes E."/>
            <person name="Elpinstone J.G."/>
            <person name="Noble R."/>
            <person name="Van Der Wolf J."/>
        </authorList>
    </citation>
    <scope>NUCLEOTIDE SEQUENCE [LARGE SCALE GENOMIC DNA]</scope>
    <source>
        <strain evidence="1 2">IPO3765</strain>
    </source>
</reference>
<organism evidence="1 2">
    <name type="scientific">Pseudomonas salomonii</name>
    <dbReference type="NCBI Taxonomy" id="191391"/>
    <lineage>
        <taxon>Bacteria</taxon>
        <taxon>Pseudomonadati</taxon>
        <taxon>Pseudomonadota</taxon>
        <taxon>Gammaproteobacteria</taxon>
        <taxon>Pseudomonadales</taxon>
        <taxon>Pseudomonadaceae</taxon>
        <taxon>Pseudomonas</taxon>
    </lineage>
</organism>
<dbReference type="RefSeq" id="WP_177024587.1">
    <property type="nucleotide sequence ID" value="NZ_JACAQV010000021.1"/>
</dbReference>